<dbReference type="EMBL" id="JARKHS020010106">
    <property type="protein sequence ID" value="KAK8779161.1"/>
    <property type="molecule type" value="Genomic_DNA"/>
</dbReference>
<reference evidence="2 3" key="1">
    <citation type="journal article" date="2023" name="Arcadia Sci">
        <title>De novo assembly of a long-read Amblyomma americanum tick genome.</title>
        <authorList>
            <person name="Chou S."/>
            <person name="Poskanzer K.E."/>
            <person name="Rollins M."/>
            <person name="Thuy-Boun P.S."/>
        </authorList>
    </citation>
    <scope>NUCLEOTIDE SEQUENCE [LARGE SCALE GENOMIC DNA]</scope>
    <source>
        <strain evidence="2">F_SG_1</strain>
        <tissue evidence="2">Salivary glands</tissue>
    </source>
</reference>
<gene>
    <name evidence="2" type="ORF">V5799_019498</name>
</gene>
<dbReference type="Proteomes" id="UP001321473">
    <property type="component" value="Unassembled WGS sequence"/>
</dbReference>
<dbReference type="AlphaFoldDB" id="A0AAQ4EWU0"/>
<sequence length="217" mass="22156">MNASRVNWCAGSPLDLQKLSLSDAALLYGGLPSSWLLQNLSSPALMYQTLGGLPYPPYPYYHPQPAYPYRSGCYTYPVASGSPPVAATSATAAGGAAGGAAAVAAAAAAVYAPHLLAAQAAATISSSCPSSRSPELAADLAAAGPVFGGVFRPVALMTTRTAPPPPPLSATPPNDESSDLSESERPRSAKETLALLTPTPPRALLGRRVTPGRLEKK</sequence>
<accession>A0AAQ4EWU0</accession>
<feature type="compositionally biased region" description="Low complexity" evidence="1">
    <location>
        <begin position="192"/>
        <end position="208"/>
    </location>
</feature>
<feature type="region of interest" description="Disordered" evidence="1">
    <location>
        <begin position="158"/>
        <end position="217"/>
    </location>
</feature>
<organism evidence="2 3">
    <name type="scientific">Amblyomma americanum</name>
    <name type="common">Lone star tick</name>
    <dbReference type="NCBI Taxonomy" id="6943"/>
    <lineage>
        <taxon>Eukaryota</taxon>
        <taxon>Metazoa</taxon>
        <taxon>Ecdysozoa</taxon>
        <taxon>Arthropoda</taxon>
        <taxon>Chelicerata</taxon>
        <taxon>Arachnida</taxon>
        <taxon>Acari</taxon>
        <taxon>Parasitiformes</taxon>
        <taxon>Ixodida</taxon>
        <taxon>Ixodoidea</taxon>
        <taxon>Ixodidae</taxon>
        <taxon>Amblyomminae</taxon>
        <taxon>Amblyomma</taxon>
    </lineage>
</organism>
<name>A0AAQ4EWU0_AMBAM</name>
<evidence type="ECO:0000313" key="2">
    <source>
        <dbReference type="EMBL" id="KAK8779161.1"/>
    </source>
</evidence>
<evidence type="ECO:0000313" key="3">
    <source>
        <dbReference type="Proteomes" id="UP001321473"/>
    </source>
</evidence>
<keyword evidence="3" id="KW-1185">Reference proteome</keyword>
<proteinExistence type="predicted"/>
<protein>
    <submittedName>
        <fullName evidence="2">Uncharacterized protein</fullName>
    </submittedName>
</protein>
<comment type="caution">
    <text evidence="2">The sequence shown here is derived from an EMBL/GenBank/DDBJ whole genome shotgun (WGS) entry which is preliminary data.</text>
</comment>
<evidence type="ECO:0000256" key="1">
    <source>
        <dbReference type="SAM" id="MobiDB-lite"/>
    </source>
</evidence>